<reference evidence="1" key="1">
    <citation type="submission" date="2023-04" db="EMBL/GenBank/DDBJ databases">
        <title>Draft Genome sequencing of Naganishia species isolated from polar environments using Oxford Nanopore Technology.</title>
        <authorList>
            <person name="Leo P."/>
            <person name="Venkateswaran K."/>
        </authorList>
    </citation>
    <scope>NUCLEOTIDE SEQUENCE</scope>
    <source>
        <strain evidence="1">MNA-CCFEE 5262</strain>
    </source>
</reference>
<name>A0ACC2VRX0_9TREE</name>
<organism evidence="1 2">
    <name type="scientific">Naganishia adeliensis</name>
    <dbReference type="NCBI Taxonomy" id="92952"/>
    <lineage>
        <taxon>Eukaryota</taxon>
        <taxon>Fungi</taxon>
        <taxon>Dikarya</taxon>
        <taxon>Basidiomycota</taxon>
        <taxon>Agaricomycotina</taxon>
        <taxon>Tremellomycetes</taxon>
        <taxon>Filobasidiales</taxon>
        <taxon>Filobasidiaceae</taxon>
        <taxon>Naganishia</taxon>
    </lineage>
</organism>
<evidence type="ECO:0000313" key="2">
    <source>
        <dbReference type="Proteomes" id="UP001230649"/>
    </source>
</evidence>
<accession>A0ACC2VRX0</accession>
<dbReference type="EMBL" id="JASBWS010000068">
    <property type="protein sequence ID" value="KAJ9101637.1"/>
    <property type="molecule type" value="Genomic_DNA"/>
</dbReference>
<evidence type="ECO:0000313" key="1">
    <source>
        <dbReference type="EMBL" id="KAJ9101637.1"/>
    </source>
</evidence>
<gene>
    <name evidence="1" type="ORF">QFC20_005168</name>
</gene>
<proteinExistence type="predicted"/>
<keyword evidence="2" id="KW-1185">Reference proteome</keyword>
<dbReference type="Proteomes" id="UP001230649">
    <property type="component" value="Unassembled WGS sequence"/>
</dbReference>
<sequence length="320" mass="34206">MAAVDRGLFDQVVGEITDETNAAQAFALLPLFFAIGGIIGPAIGGYLPRPAERFPSVFGGIALFRTFPYLLPCLAAASITFIGWTIAYFYLEESLESRKKKHDKFLDAEADLRVADETGIDTDPTNDRSEASSESQATPEERPGMKEILASPVVRSTLLSYGSLAFVAVCHDAIWALWLYMPLGKGGLGFSTAAIGSMLSLYGFLSVAVQLAFYPRLQRRFGTVRCLRGALPGYFIVAAAAPAITSMAQVGTSPNVLYALVASLVLIKAMANTAFASTSILVNASSPNKNALGTVNGESKLRSILFGVSLWDISSQVLLR</sequence>
<protein>
    <submittedName>
        <fullName evidence="1">Uncharacterized protein</fullName>
    </submittedName>
</protein>
<comment type="caution">
    <text evidence="1">The sequence shown here is derived from an EMBL/GenBank/DDBJ whole genome shotgun (WGS) entry which is preliminary data.</text>
</comment>